<keyword evidence="2" id="KW-1134">Transmembrane beta strand</keyword>
<keyword evidence="7" id="KW-1185">Reference proteome</keyword>
<dbReference type="Gene3D" id="3.10.20.310">
    <property type="entry name" value="membrane protein fhac"/>
    <property type="match status" value="1"/>
</dbReference>
<gene>
    <name evidence="6" type="ORF">EAH89_17760</name>
</gene>
<keyword evidence="3" id="KW-0472">Membrane</keyword>
<proteinExistence type="predicted"/>
<evidence type="ECO:0000256" key="3">
    <source>
        <dbReference type="ARBA" id="ARBA00023136"/>
    </source>
</evidence>
<evidence type="ECO:0000256" key="1">
    <source>
        <dbReference type="ARBA" id="ARBA00004370"/>
    </source>
</evidence>
<dbReference type="AlphaFoldDB" id="A0A502FVA1"/>
<dbReference type="Pfam" id="PF01103">
    <property type="entry name" value="Omp85"/>
    <property type="match status" value="1"/>
</dbReference>
<accession>A0A502FVA1</accession>
<protein>
    <submittedName>
        <fullName evidence="6">Outer membrane protein assembly factor</fullName>
    </submittedName>
</protein>
<evidence type="ECO:0000256" key="4">
    <source>
        <dbReference type="SAM" id="MobiDB-lite"/>
    </source>
</evidence>
<name>A0A502FVA1_9PROT</name>
<dbReference type="InterPro" id="IPR039910">
    <property type="entry name" value="D15-like"/>
</dbReference>
<dbReference type="Proteomes" id="UP000317078">
    <property type="component" value="Unassembled WGS sequence"/>
</dbReference>
<evidence type="ECO:0000313" key="6">
    <source>
        <dbReference type="EMBL" id="TPG53182.1"/>
    </source>
</evidence>
<evidence type="ECO:0000313" key="7">
    <source>
        <dbReference type="Proteomes" id="UP000317078"/>
    </source>
</evidence>
<dbReference type="PANTHER" id="PTHR12815">
    <property type="entry name" value="SORTING AND ASSEMBLY MACHINERY SAMM50 PROTEIN FAMILY MEMBER"/>
    <property type="match status" value="1"/>
</dbReference>
<sequence length="641" mass="67373">MLPFLLVGVAVAQAPGRPRPDAAPPQEPAGEPAGRTSDGTTDPQAEGADGTLDGPVRSYAVTITPTGNAALDTALEAVSSLQRLRERVPTSAEGLVARALQDMAQLRNALRSEGYYDGTPTITLAGEPPDAPNLALRLAARGPEPVPVVVGARTGPLYRVSRATLRPFVAETDIAEAGEVAGLGPGDPARAAAVNAAQETLLTRLREAGHPFASVPGRDITVDHDTRTMEIVYRVQPGPRARFAQPVVEGSENVSGDLLRRASGVLAGETYDPRELDRVRRDVLALGVFGTVRARTGDQLDDEGRLPVTFLVAERPFRALGATAAYETRYGPTIRAYWEHRNLFGGAERLRIEGEISRTAQTGVNGTGARLSANLRQPWFAGLNATAVTEIAILRERLLAYDRDAVTASFSLERKLSTRLTASAGVAGDIGKTSEVDRKIDYSLVSLPLGLRYDGTDSLLDPTRGYRASAVVAPTLSFGDASSTFVRARATGSAYFDLTGDKGSVLALRAGLGTLAGAEAGQVPPHLRFYAGGGGSVRGYDFQTIGPRRSNNTPRGGLSLAEGSIELRQRLSGPYGVAVFVDAGSVSDTAGLGFDELRIGGGVGFRYATAIGPIRADVALPFSKLPGNSGYGLYVGIGQAF</sequence>
<dbReference type="EMBL" id="RCZP01000019">
    <property type="protein sequence ID" value="TPG53182.1"/>
    <property type="molecule type" value="Genomic_DNA"/>
</dbReference>
<dbReference type="Gene3D" id="2.40.160.50">
    <property type="entry name" value="membrane protein fhac: a member of the omp85/tpsb transporter family"/>
    <property type="match status" value="1"/>
</dbReference>
<dbReference type="GO" id="GO:0019867">
    <property type="term" value="C:outer membrane"/>
    <property type="evidence" value="ECO:0007669"/>
    <property type="project" value="InterPro"/>
</dbReference>
<dbReference type="InterPro" id="IPR000184">
    <property type="entry name" value="Bac_surfAg_D15"/>
</dbReference>
<evidence type="ECO:0000256" key="2">
    <source>
        <dbReference type="ARBA" id="ARBA00022452"/>
    </source>
</evidence>
<comment type="subcellular location">
    <subcellularLocation>
        <location evidence="1">Membrane</location>
    </subcellularLocation>
</comment>
<dbReference type="PANTHER" id="PTHR12815:SF42">
    <property type="entry name" value="BACTERIAL SURFACE ANTIGEN (D15) DOMAIN-CONTAINING PROTEIN"/>
    <property type="match status" value="1"/>
</dbReference>
<reference evidence="6 7" key="1">
    <citation type="journal article" date="2019" name="Environ. Microbiol.">
        <title>Species interactions and distinct microbial communities in high Arctic permafrost affected cryosols are associated with the CH4 and CO2 gas fluxes.</title>
        <authorList>
            <person name="Altshuler I."/>
            <person name="Hamel J."/>
            <person name="Turney S."/>
            <person name="Magnuson E."/>
            <person name="Levesque R."/>
            <person name="Greer C."/>
            <person name="Whyte L.G."/>
        </authorList>
    </citation>
    <scope>NUCLEOTIDE SEQUENCE [LARGE SCALE GENOMIC DNA]</scope>
    <source>
        <strain evidence="6 7">S9.3B</strain>
    </source>
</reference>
<keyword evidence="2" id="KW-0812">Transmembrane</keyword>
<feature type="region of interest" description="Disordered" evidence="4">
    <location>
        <begin position="15"/>
        <end position="56"/>
    </location>
</feature>
<evidence type="ECO:0000259" key="5">
    <source>
        <dbReference type="Pfam" id="PF01103"/>
    </source>
</evidence>
<comment type="caution">
    <text evidence="6">The sequence shown here is derived from an EMBL/GenBank/DDBJ whole genome shotgun (WGS) entry which is preliminary data.</text>
</comment>
<organism evidence="6 7">
    <name type="scientific">Muricoccus nepalensis</name>
    <dbReference type="NCBI Taxonomy" id="1854500"/>
    <lineage>
        <taxon>Bacteria</taxon>
        <taxon>Pseudomonadati</taxon>
        <taxon>Pseudomonadota</taxon>
        <taxon>Alphaproteobacteria</taxon>
        <taxon>Acetobacterales</taxon>
        <taxon>Roseomonadaceae</taxon>
        <taxon>Muricoccus</taxon>
    </lineage>
</organism>
<feature type="domain" description="Bacterial surface antigen (D15)" evidence="5">
    <location>
        <begin position="342"/>
        <end position="641"/>
    </location>
</feature>
<dbReference type="OrthoDB" id="9769707at2"/>